<dbReference type="Proteomes" id="UP000515163">
    <property type="component" value="Unplaced"/>
</dbReference>
<dbReference type="InParanoid" id="A0A6P8I262"/>
<dbReference type="OrthoDB" id="10282117at2759"/>
<dbReference type="AlphaFoldDB" id="A0A6P8I262"/>
<gene>
    <name evidence="8" type="primary">LOC116295337</name>
</gene>
<dbReference type="InterPro" id="IPR030417">
    <property type="entry name" value="MS4A"/>
</dbReference>
<keyword evidence="5 6" id="KW-0472">Membrane</keyword>
<keyword evidence="3 6" id="KW-0812">Transmembrane</keyword>
<evidence type="ECO:0000313" key="8">
    <source>
        <dbReference type="RefSeq" id="XP_031558982.1"/>
    </source>
</evidence>
<dbReference type="GO" id="GO:0016020">
    <property type="term" value="C:membrane"/>
    <property type="evidence" value="ECO:0007669"/>
    <property type="project" value="UniProtKB-SubCell"/>
</dbReference>
<keyword evidence="4 6" id="KW-1133">Transmembrane helix</keyword>
<feature type="transmembrane region" description="Helical" evidence="6">
    <location>
        <begin position="172"/>
        <end position="192"/>
    </location>
</feature>
<evidence type="ECO:0000256" key="3">
    <source>
        <dbReference type="ARBA" id="ARBA00022692"/>
    </source>
</evidence>
<comment type="similarity">
    <text evidence="2">Belongs to the MS4A family.</text>
</comment>
<dbReference type="PANTHER" id="PTHR23320:SF130">
    <property type="entry name" value="TRANSMEMBRANE PROTEIN 212"/>
    <property type="match status" value="1"/>
</dbReference>
<dbReference type="PANTHER" id="PTHR23320">
    <property type="entry name" value="MEMBRANE-SPANNING 4-DOMAINS SUBFAMILY A MS4A -RELATED"/>
    <property type="match status" value="1"/>
</dbReference>
<comment type="subcellular location">
    <subcellularLocation>
        <location evidence="1">Membrane</location>
        <topology evidence="1">Multi-pass membrane protein</topology>
    </subcellularLocation>
</comment>
<evidence type="ECO:0000256" key="1">
    <source>
        <dbReference type="ARBA" id="ARBA00004141"/>
    </source>
</evidence>
<name>A0A6P8I262_ACTTE</name>
<proteinExistence type="inferred from homology"/>
<dbReference type="RefSeq" id="XP_031558982.1">
    <property type="nucleotide sequence ID" value="XM_031703122.1"/>
</dbReference>
<keyword evidence="7" id="KW-1185">Reference proteome</keyword>
<evidence type="ECO:0000256" key="5">
    <source>
        <dbReference type="ARBA" id="ARBA00023136"/>
    </source>
</evidence>
<dbReference type="GeneID" id="116295337"/>
<feature type="transmembrane region" description="Helical" evidence="6">
    <location>
        <begin position="37"/>
        <end position="56"/>
    </location>
</feature>
<evidence type="ECO:0000256" key="2">
    <source>
        <dbReference type="ARBA" id="ARBA00009565"/>
    </source>
</evidence>
<dbReference type="InterPro" id="IPR007237">
    <property type="entry name" value="CD20-like"/>
</dbReference>
<evidence type="ECO:0000313" key="7">
    <source>
        <dbReference type="Proteomes" id="UP000515163"/>
    </source>
</evidence>
<evidence type="ECO:0000256" key="4">
    <source>
        <dbReference type="ARBA" id="ARBA00022989"/>
    </source>
</evidence>
<feature type="transmembrane region" description="Helical" evidence="6">
    <location>
        <begin position="6"/>
        <end position="25"/>
    </location>
</feature>
<sequence>MQIDYVTFKFLTIPLGSLTIVCEQLEAMAGLFHHKRIRWSGVLQILLGLFIVAVGIADRFHLTGYTSGFPARYCLAIWMGIWIFITGVIGLCITLRDTYSPIKKSEVIAYLVFIIISIIFAIALIACYSVSIGFIAYQEGSCKGVGDPATCPVQSSQGMVTVERECDIRIKLAAIILFLSVLEILAALWAIYSCVPKKKHTEPVEPVQLLQEGELSYAHVDLKPRPVSIILLSNQEPAEAPSSNI</sequence>
<protein>
    <submittedName>
        <fullName evidence="8">Uncharacterized protein LOC116295337</fullName>
    </submittedName>
</protein>
<feature type="transmembrane region" description="Helical" evidence="6">
    <location>
        <begin position="107"/>
        <end position="137"/>
    </location>
</feature>
<evidence type="ECO:0000256" key="6">
    <source>
        <dbReference type="SAM" id="Phobius"/>
    </source>
</evidence>
<reference evidence="8" key="1">
    <citation type="submission" date="2025-08" db="UniProtKB">
        <authorList>
            <consortium name="RefSeq"/>
        </authorList>
    </citation>
    <scope>IDENTIFICATION</scope>
    <source>
        <tissue evidence="8">Tentacle</tissue>
    </source>
</reference>
<dbReference type="KEGG" id="aten:116295337"/>
<accession>A0A6P8I262</accession>
<feature type="transmembrane region" description="Helical" evidence="6">
    <location>
        <begin position="76"/>
        <end position="95"/>
    </location>
</feature>
<dbReference type="Pfam" id="PF04103">
    <property type="entry name" value="CD20"/>
    <property type="match status" value="1"/>
</dbReference>
<organism evidence="7 8">
    <name type="scientific">Actinia tenebrosa</name>
    <name type="common">Australian red waratah sea anemone</name>
    <dbReference type="NCBI Taxonomy" id="6105"/>
    <lineage>
        <taxon>Eukaryota</taxon>
        <taxon>Metazoa</taxon>
        <taxon>Cnidaria</taxon>
        <taxon>Anthozoa</taxon>
        <taxon>Hexacorallia</taxon>
        <taxon>Actiniaria</taxon>
        <taxon>Actiniidae</taxon>
        <taxon>Actinia</taxon>
    </lineage>
</organism>